<accession>A0A0F9NGT9</accession>
<sequence>MKIQHPLITLISLLLFMSLSSSVMAAQWYQVELVVFERYSGSNAESWPEMRSINNGSLSPNSNNQLIKPATMNHLAGVSQRLSKASNYRVLYQESWRQPILSKSRSKSVNIESSNGLIEGRIKLFRISYLHADIDLWFKENGDIPFAAEDSSNVNYPYNPHLEQIRRIRSNKLNYFDHPRVAAIIQITPIATPASAAPKATETYSLPQDSDTTSAQ</sequence>
<dbReference type="Pfam" id="PF10972">
    <property type="entry name" value="CsiV"/>
    <property type="match status" value="1"/>
</dbReference>
<protein>
    <recommendedName>
        <fullName evidence="2">Peptidoglycan-binding protein CsiV</fullName>
    </recommendedName>
</protein>
<gene>
    <name evidence="1" type="ORF">LCGC14_0952680</name>
</gene>
<dbReference type="AlphaFoldDB" id="A0A0F9NGT9"/>
<evidence type="ECO:0008006" key="2">
    <source>
        <dbReference type="Google" id="ProtNLM"/>
    </source>
</evidence>
<proteinExistence type="predicted"/>
<evidence type="ECO:0000313" key="1">
    <source>
        <dbReference type="EMBL" id="KKN18745.1"/>
    </source>
</evidence>
<dbReference type="EMBL" id="LAZR01003399">
    <property type="protein sequence ID" value="KKN18745.1"/>
    <property type="molecule type" value="Genomic_DNA"/>
</dbReference>
<comment type="caution">
    <text evidence="1">The sequence shown here is derived from an EMBL/GenBank/DDBJ whole genome shotgun (WGS) entry which is preliminary data.</text>
</comment>
<organism evidence="1">
    <name type="scientific">marine sediment metagenome</name>
    <dbReference type="NCBI Taxonomy" id="412755"/>
    <lineage>
        <taxon>unclassified sequences</taxon>
        <taxon>metagenomes</taxon>
        <taxon>ecological metagenomes</taxon>
    </lineage>
</organism>
<name>A0A0F9NGT9_9ZZZZ</name>
<dbReference type="InterPro" id="IPR021241">
    <property type="entry name" value="CsiV"/>
</dbReference>
<reference evidence="1" key="1">
    <citation type="journal article" date="2015" name="Nature">
        <title>Complex archaea that bridge the gap between prokaryotes and eukaryotes.</title>
        <authorList>
            <person name="Spang A."/>
            <person name="Saw J.H."/>
            <person name="Jorgensen S.L."/>
            <person name="Zaremba-Niedzwiedzka K."/>
            <person name="Martijn J."/>
            <person name="Lind A.E."/>
            <person name="van Eijk R."/>
            <person name="Schleper C."/>
            <person name="Guy L."/>
            <person name="Ettema T.J."/>
        </authorList>
    </citation>
    <scope>NUCLEOTIDE SEQUENCE</scope>
</reference>